<dbReference type="SUPFAM" id="SSF46689">
    <property type="entry name" value="Homeodomain-like"/>
    <property type="match status" value="1"/>
</dbReference>
<feature type="domain" description="HTH araC/xylS-type" evidence="3">
    <location>
        <begin position="37"/>
        <end position="81"/>
    </location>
</feature>
<evidence type="ECO:0000313" key="4">
    <source>
        <dbReference type="EMBL" id="MBD2534802.1"/>
    </source>
</evidence>
<sequence length="82" mass="9510">MHPSLLHHPSRKSKHKCIGNYDWRKGCRFDKSWNKIASMMVKASEIAFRRTALQVGFSSQSHLTQQFKRLTGMTPKQVRPSP</sequence>
<comment type="caution">
    <text evidence="4">The sequence shown here is derived from an EMBL/GenBank/DDBJ whole genome shotgun (WGS) entry which is preliminary data.</text>
</comment>
<dbReference type="PROSITE" id="PS01124">
    <property type="entry name" value="HTH_ARAC_FAMILY_2"/>
    <property type="match status" value="1"/>
</dbReference>
<dbReference type="InterPro" id="IPR009057">
    <property type="entry name" value="Homeodomain-like_sf"/>
</dbReference>
<dbReference type="InterPro" id="IPR018060">
    <property type="entry name" value="HTH_AraC"/>
</dbReference>
<dbReference type="EMBL" id="JACJSI010000197">
    <property type="protein sequence ID" value="MBD2534802.1"/>
    <property type="molecule type" value="Genomic_DNA"/>
</dbReference>
<keyword evidence="2" id="KW-0804">Transcription</keyword>
<protein>
    <submittedName>
        <fullName evidence="4">Helix-turn-helix transcriptional regulator</fullName>
    </submittedName>
</protein>
<evidence type="ECO:0000256" key="1">
    <source>
        <dbReference type="ARBA" id="ARBA00023015"/>
    </source>
</evidence>
<dbReference type="Gene3D" id="1.10.10.60">
    <property type="entry name" value="Homeodomain-like"/>
    <property type="match status" value="1"/>
</dbReference>
<dbReference type="Pfam" id="PF00165">
    <property type="entry name" value="HTH_AraC"/>
    <property type="match status" value="1"/>
</dbReference>
<keyword evidence="1" id="KW-0805">Transcription regulation</keyword>
<organism evidence="4 5">
    <name type="scientific">Nostoc flagelliforme FACHB-838</name>
    <dbReference type="NCBI Taxonomy" id="2692904"/>
    <lineage>
        <taxon>Bacteria</taxon>
        <taxon>Bacillati</taxon>
        <taxon>Cyanobacteriota</taxon>
        <taxon>Cyanophyceae</taxon>
        <taxon>Nostocales</taxon>
        <taxon>Nostocaceae</taxon>
        <taxon>Nostoc</taxon>
    </lineage>
</organism>
<proteinExistence type="predicted"/>
<evidence type="ECO:0000313" key="5">
    <source>
        <dbReference type="Proteomes" id="UP000623440"/>
    </source>
</evidence>
<evidence type="ECO:0000259" key="3">
    <source>
        <dbReference type="PROSITE" id="PS01124"/>
    </source>
</evidence>
<name>A0ABR8DZ99_9NOSO</name>
<evidence type="ECO:0000256" key="2">
    <source>
        <dbReference type="ARBA" id="ARBA00023163"/>
    </source>
</evidence>
<reference evidence="4 5" key="1">
    <citation type="journal article" date="2020" name="ISME J.">
        <title>Comparative genomics reveals insights into cyanobacterial evolution and habitat adaptation.</title>
        <authorList>
            <person name="Chen M.Y."/>
            <person name="Teng W.K."/>
            <person name="Zhao L."/>
            <person name="Hu C.X."/>
            <person name="Zhou Y.K."/>
            <person name="Han B.P."/>
            <person name="Song L.R."/>
            <person name="Shu W.S."/>
        </authorList>
    </citation>
    <scope>NUCLEOTIDE SEQUENCE [LARGE SCALE GENOMIC DNA]</scope>
    <source>
        <strain evidence="4 5">FACHB-838</strain>
    </source>
</reference>
<accession>A0ABR8DZ99</accession>
<keyword evidence="5" id="KW-1185">Reference proteome</keyword>
<dbReference type="Proteomes" id="UP000623440">
    <property type="component" value="Unassembled WGS sequence"/>
</dbReference>
<gene>
    <name evidence="4" type="ORF">H6G97_37240</name>
</gene>